<dbReference type="PANTHER" id="PTHR31616:SF9">
    <property type="entry name" value="GLUCOAMYLASE, INTRACELLULAR SPORULATION-SPECIFIC"/>
    <property type="match status" value="1"/>
</dbReference>
<evidence type="ECO:0000256" key="9">
    <source>
        <dbReference type="ARBA" id="ARBA00033473"/>
    </source>
</evidence>
<keyword evidence="5" id="KW-0119">Carbohydrate metabolism</keyword>
<keyword evidence="12" id="KW-1185">Reference proteome</keyword>
<evidence type="ECO:0000256" key="3">
    <source>
        <dbReference type="ARBA" id="ARBA00012593"/>
    </source>
</evidence>
<dbReference type="GeneID" id="92207528"/>
<dbReference type="InterPro" id="IPR000165">
    <property type="entry name" value="Glucoamylase"/>
</dbReference>
<comment type="similarity">
    <text evidence="2">Belongs to the glycosyl hydrolase 15 family.</text>
</comment>
<sequence>MLENTRGKQHVIIASPSQADPDYYFHWTRDSAITIRTLLNVLEDDIENSKNETILSIVHSYIDTAYHLQRLPNPSGDFHDLKGLGEPKFHVDLTAFDAAWGRPQRDGPALRAITILAYLSTDNPQVDVDKVYRDVVKNDLEYVARYWKLEDGFDLWEEVQGSHFFTTMVSLKAMAVGAQWAQQHNDVEFAHLLTSTFTEIKNSLIDEEAKGGMGFVSVQVDHIIETPKLYHEGARGGLDIATILAVLYTHNPILEQDHNDKYIIPFNFTDVRVLNSLASIIEDMDQRYPVNHNAALDTGVALGRYPEDVYNGNGKTLGNPWFLATAAASEFIYRFLYTLITHQSPLEISPVNHLFFQPITGISMAQGDDGVMYEYGAADFWDMVNKIFKYADGFLRVVKLHEGGGGHMSEQMNRYSGYMEGARDLTWSYGALWNAVRWRNKLSDLIKPGPESKL</sequence>
<evidence type="ECO:0000256" key="1">
    <source>
        <dbReference type="ARBA" id="ARBA00001863"/>
    </source>
</evidence>
<evidence type="ECO:0000256" key="6">
    <source>
        <dbReference type="ARBA" id="ARBA00023295"/>
    </source>
</evidence>
<comment type="catalytic activity">
    <reaction evidence="1">
        <text>Hydrolysis of terminal (1-&gt;4)-linked alpha-D-glucose residues successively from non-reducing ends of the chains with release of beta-D-glucose.</text>
        <dbReference type="EC" id="3.2.1.3"/>
    </reaction>
</comment>
<evidence type="ECO:0000256" key="4">
    <source>
        <dbReference type="ARBA" id="ARBA00022801"/>
    </source>
</evidence>
<dbReference type="EMBL" id="OZ022407">
    <property type="protein sequence ID" value="CAK9437954.1"/>
    <property type="molecule type" value="Genomic_DNA"/>
</dbReference>
<dbReference type="Gene3D" id="1.50.10.10">
    <property type="match status" value="1"/>
</dbReference>
<name>A0ABP0ZIZ4_9ASCO</name>
<evidence type="ECO:0000256" key="7">
    <source>
        <dbReference type="ARBA" id="ARBA00023326"/>
    </source>
</evidence>
<dbReference type="PRINTS" id="PR00736">
    <property type="entry name" value="GLHYDRLASE15"/>
</dbReference>
<keyword evidence="4" id="KW-0378">Hydrolase</keyword>
<dbReference type="Pfam" id="PF00723">
    <property type="entry name" value="Glyco_hydro_15"/>
    <property type="match status" value="1"/>
</dbReference>
<evidence type="ECO:0000256" key="2">
    <source>
        <dbReference type="ARBA" id="ARBA00006188"/>
    </source>
</evidence>
<dbReference type="EC" id="3.2.1.3" evidence="3"/>
<dbReference type="RefSeq" id="XP_066829270.1">
    <property type="nucleotide sequence ID" value="XM_066972320.1"/>
</dbReference>
<dbReference type="SUPFAM" id="SSF48208">
    <property type="entry name" value="Six-hairpin glycosidases"/>
    <property type="match status" value="1"/>
</dbReference>
<dbReference type="PANTHER" id="PTHR31616">
    <property type="entry name" value="TREHALASE"/>
    <property type="match status" value="1"/>
</dbReference>
<evidence type="ECO:0000313" key="11">
    <source>
        <dbReference type="EMBL" id="CAK9437954.1"/>
    </source>
</evidence>
<evidence type="ECO:0000256" key="5">
    <source>
        <dbReference type="ARBA" id="ARBA00023277"/>
    </source>
</evidence>
<dbReference type="Proteomes" id="UP001497383">
    <property type="component" value="Chromosome 3"/>
</dbReference>
<organism evidence="11 12">
    <name type="scientific">Lodderomyces beijingensis</name>
    <dbReference type="NCBI Taxonomy" id="1775926"/>
    <lineage>
        <taxon>Eukaryota</taxon>
        <taxon>Fungi</taxon>
        <taxon>Dikarya</taxon>
        <taxon>Ascomycota</taxon>
        <taxon>Saccharomycotina</taxon>
        <taxon>Pichiomycetes</taxon>
        <taxon>Debaryomycetaceae</taxon>
        <taxon>Candida/Lodderomyces clade</taxon>
        <taxon>Lodderomyces</taxon>
    </lineage>
</organism>
<reference evidence="11 12" key="1">
    <citation type="submission" date="2024-03" db="EMBL/GenBank/DDBJ databases">
        <authorList>
            <person name="Brejova B."/>
        </authorList>
    </citation>
    <scope>NUCLEOTIDE SEQUENCE [LARGE SCALE GENOMIC DNA]</scope>
    <source>
        <strain evidence="11 12">CBS 14171</strain>
    </source>
</reference>
<protein>
    <recommendedName>
        <fullName evidence="3">glucan 1,4-alpha-glucosidase</fullName>
        <ecNumber evidence="3">3.2.1.3</ecNumber>
    </recommendedName>
    <alternativeName>
        <fullName evidence="9">1,4-alpha-D-glucan glucohydrolase</fullName>
    </alternativeName>
    <alternativeName>
        <fullName evidence="8">Glucan 1,4-alpha-glucosidase</fullName>
    </alternativeName>
</protein>
<gene>
    <name evidence="11" type="ORF">LODBEIA_P23320</name>
</gene>
<dbReference type="InterPro" id="IPR012341">
    <property type="entry name" value="6hp_glycosidase-like_sf"/>
</dbReference>
<dbReference type="InterPro" id="IPR008928">
    <property type="entry name" value="6-hairpin_glycosidase_sf"/>
</dbReference>
<accession>A0ABP0ZIZ4</accession>
<proteinExistence type="inferred from homology"/>
<evidence type="ECO:0000313" key="12">
    <source>
        <dbReference type="Proteomes" id="UP001497383"/>
    </source>
</evidence>
<evidence type="ECO:0000259" key="10">
    <source>
        <dbReference type="Pfam" id="PF00723"/>
    </source>
</evidence>
<keyword evidence="6" id="KW-0326">Glycosidase</keyword>
<keyword evidence="7" id="KW-0624">Polysaccharide degradation</keyword>
<dbReference type="InterPro" id="IPR011613">
    <property type="entry name" value="GH15-like"/>
</dbReference>
<evidence type="ECO:0000256" key="8">
    <source>
        <dbReference type="ARBA" id="ARBA00033442"/>
    </source>
</evidence>
<feature type="domain" description="GH15-like" evidence="10">
    <location>
        <begin position="11"/>
        <end position="435"/>
    </location>
</feature>